<dbReference type="EMBL" id="BAABDJ010000003">
    <property type="protein sequence ID" value="GAA3998030.1"/>
    <property type="molecule type" value="Genomic_DNA"/>
</dbReference>
<reference evidence="3" key="1">
    <citation type="journal article" date="2019" name="Int. J. Syst. Evol. Microbiol.">
        <title>The Global Catalogue of Microorganisms (GCM) 10K type strain sequencing project: providing services to taxonomists for standard genome sequencing and annotation.</title>
        <authorList>
            <consortium name="The Broad Institute Genomics Platform"/>
            <consortium name="The Broad Institute Genome Sequencing Center for Infectious Disease"/>
            <person name="Wu L."/>
            <person name="Ma J."/>
        </authorList>
    </citation>
    <scope>NUCLEOTIDE SEQUENCE [LARGE SCALE GENOMIC DNA]</scope>
    <source>
        <strain evidence="3">JCM 17224</strain>
    </source>
</reference>
<organism evidence="2 3">
    <name type="scientific">Hymenobacter fastidiosus</name>
    <dbReference type="NCBI Taxonomy" id="486264"/>
    <lineage>
        <taxon>Bacteria</taxon>
        <taxon>Pseudomonadati</taxon>
        <taxon>Bacteroidota</taxon>
        <taxon>Cytophagia</taxon>
        <taxon>Cytophagales</taxon>
        <taxon>Hymenobacteraceae</taxon>
        <taxon>Hymenobacter</taxon>
    </lineage>
</organism>
<keyword evidence="3" id="KW-1185">Reference proteome</keyword>
<dbReference type="PROSITE" id="PS51257">
    <property type="entry name" value="PROKAR_LIPOPROTEIN"/>
    <property type="match status" value="1"/>
</dbReference>
<name>A0ABP7RII6_9BACT</name>
<dbReference type="Proteomes" id="UP001500567">
    <property type="component" value="Unassembled WGS sequence"/>
</dbReference>
<gene>
    <name evidence="2" type="ORF">GCM10022408_05950</name>
</gene>
<sequence>MVLARMASVSPALSGCRVFKKVMKLDIRIGRRAVGESGLLSGFRGAVEQVLHRVARPVAQHPLRLGNAVDRSRGGLDFSVPGVGCKSGRKQAGPEKRDG</sequence>
<comment type="caution">
    <text evidence="2">The sequence shown here is derived from an EMBL/GenBank/DDBJ whole genome shotgun (WGS) entry which is preliminary data.</text>
</comment>
<evidence type="ECO:0000256" key="1">
    <source>
        <dbReference type="SAM" id="MobiDB-lite"/>
    </source>
</evidence>
<feature type="region of interest" description="Disordered" evidence="1">
    <location>
        <begin position="80"/>
        <end position="99"/>
    </location>
</feature>
<proteinExistence type="predicted"/>
<accession>A0ABP7RII6</accession>
<evidence type="ECO:0000313" key="3">
    <source>
        <dbReference type="Proteomes" id="UP001500567"/>
    </source>
</evidence>
<protein>
    <submittedName>
        <fullName evidence="2">Uncharacterized protein</fullName>
    </submittedName>
</protein>
<evidence type="ECO:0000313" key="2">
    <source>
        <dbReference type="EMBL" id="GAA3998030.1"/>
    </source>
</evidence>